<sequence>MSAGTRRFGDGARKALAIHCSLAHSGAWRGLGQVIGEKLSLTAIDLPGHGTSPAWDKQRDLTALSLSDAAPYLTEPVDVIGHSYGAVVALLLAVSRPEMVRSLTLIEPVFFAVTKVDAPDALARFMHVSKPYEAALHKGDWEDAARAFNRLWGSGVAWADIPAATRRYMTDRMHLIPAQHAAILDDSHALLAPGRLARARMPVLLIKGAQSPEIAGSIVDALAHRMPDARSVTIAEAGHMSPITHPEAVGQALLSFLKMA</sequence>
<proteinExistence type="predicted"/>
<dbReference type="KEGG" id="rli:RLO149_c027280"/>
<dbReference type="PANTHER" id="PTHR43689">
    <property type="entry name" value="HYDROLASE"/>
    <property type="match status" value="1"/>
</dbReference>
<dbReference type="RefSeq" id="WP_013962605.1">
    <property type="nucleotide sequence ID" value="NC_015730.1"/>
</dbReference>
<dbReference type="PRINTS" id="PR00111">
    <property type="entry name" value="ABHYDROLASE"/>
</dbReference>
<dbReference type="AlphaFoldDB" id="F7ZF67"/>
<evidence type="ECO:0000259" key="1">
    <source>
        <dbReference type="Pfam" id="PF12697"/>
    </source>
</evidence>
<feature type="domain" description="AB hydrolase-1" evidence="1">
    <location>
        <begin position="18"/>
        <end position="249"/>
    </location>
</feature>
<dbReference type="HOGENOM" id="CLU_020336_43_1_5"/>
<dbReference type="Proteomes" id="UP000001353">
    <property type="component" value="Chromosome"/>
</dbReference>
<dbReference type="STRING" id="391595.RLO149_c027280"/>
<evidence type="ECO:0000313" key="3">
    <source>
        <dbReference type="Proteomes" id="UP000001353"/>
    </source>
</evidence>
<dbReference type="InterPro" id="IPR029058">
    <property type="entry name" value="AB_hydrolase_fold"/>
</dbReference>
<keyword evidence="3" id="KW-1185">Reference proteome</keyword>
<dbReference type="Gene3D" id="3.40.50.1820">
    <property type="entry name" value="alpha/beta hydrolase"/>
    <property type="match status" value="1"/>
</dbReference>
<accession>F7ZF67</accession>
<dbReference type="OrthoDB" id="9804723at2"/>
<dbReference type="GO" id="GO:0016787">
    <property type="term" value="F:hydrolase activity"/>
    <property type="evidence" value="ECO:0007669"/>
    <property type="project" value="UniProtKB-KW"/>
</dbReference>
<dbReference type="Pfam" id="PF12697">
    <property type="entry name" value="Abhydrolase_6"/>
    <property type="match status" value="1"/>
</dbReference>
<evidence type="ECO:0000313" key="2">
    <source>
        <dbReference type="EMBL" id="AEI94690.1"/>
    </source>
</evidence>
<organism evidence="2 3">
    <name type="scientific">Roseobacter litoralis (strain ATCC 49566 / DSM 6996 / JCM 21268 / NBRC 15278 / OCh 149)</name>
    <dbReference type="NCBI Taxonomy" id="391595"/>
    <lineage>
        <taxon>Bacteria</taxon>
        <taxon>Pseudomonadati</taxon>
        <taxon>Pseudomonadota</taxon>
        <taxon>Alphaproteobacteria</taxon>
        <taxon>Rhodobacterales</taxon>
        <taxon>Roseobacteraceae</taxon>
        <taxon>Roseobacter</taxon>
    </lineage>
</organism>
<dbReference type="PANTHER" id="PTHR43689:SF8">
    <property type="entry name" value="ALPHA_BETA-HYDROLASES SUPERFAMILY PROTEIN"/>
    <property type="match status" value="1"/>
</dbReference>
<reference evidence="2 3" key="1">
    <citation type="journal article" date="2011" name="BMC Genomics">
        <title>Comparative genome analysis and genome-guided physiological analysis of Roseobacter litoralis.</title>
        <authorList>
            <person name="Kalhoefer D."/>
            <person name="Thole S."/>
            <person name="Voget S."/>
            <person name="Lehmann R."/>
            <person name="Liesegang H."/>
            <person name="Wollher A."/>
            <person name="Daniel R."/>
            <person name="Simon M."/>
            <person name="Brinkhoff T."/>
        </authorList>
    </citation>
    <scope>NUCLEOTIDE SEQUENCE [LARGE SCALE GENOMIC DNA]</scope>
    <source>
        <strain evidence="3">ATCC 49566 / DSM 6996 / JCM 21268 / NBRC 15278 / OCh 149</strain>
    </source>
</reference>
<dbReference type="InterPro" id="IPR000073">
    <property type="entry name" value="AB_hydrolase_1"/>
</dbReference>
<dbReference type="eggNOG" id="COG3208">
    <property type="taxonomic scope" value="Bacteria"/>
</dbReference>
<name>F7ZF67_ROSLO</name>
<dbReference type="EMBL" id="CP002623">
    <property type="protein sequence ID" value="AEI94690.1"/>
    <property type="molecule type" value="Genomic_DNA"/>
</dbReference>
<protein>
    <submittedName>
        <fullName evidence="2">Alpha/beta hydrolase-like protein</fullName>
    </submittedName>
</protein>
<dbReference type="SUPFAM" id="SSF53474">
    <property type="entry name" value="alpha/beta-Hydrolases"/>
    <property type="match status" value="1"/>
</dbReference>
<gene>
    <name evidence="2" type="ordered locus">RLO149_c027280</name>
</gene>